<keyword evidence="2" id="KW-0479">Metal-binding</keyword>
<dbReference type="InterPro" id="IPR005000">
    <property type="entry name" value="Aldolase/citrate-lyase_domain"/>
</dbReference>
<dbReference type="PANTHER" id="PTHR30502:SF0">
    <property type="entry name" value="PHOSPHOENOLPYRUVATE CARBOXYLASE FAMILY PROTEIN"/>
    <property type="match status" value="1"/>
</dbReference>
<reference evidence="7" key="1">
    <citation type="submission" date="2016-06" db="EMBL/GenBank/DDBJ databases">
        <authorList>
            <person name="Sutton G."/>
            <person name="Brinkac L."/>
            <person name="Sanka R."/>
            <person name="Adams M."/>
            <person name="Lau E."/>
            <person name="Mehaffy C."/>
            <person name="Tameris M."/>
            <person name="Hatherill M."/>
            <person name="Hanekom W."/>
            <person name="Mahomed H."/>
            <person name="Mcshane H."/>
        </authorList>
    </citation>
    <scope>NUCLEOTIDE SEQUENCE [LARGE SCALE GENOMIC DNA]</scope>
    <source>
        <strain evidence="7">852002-51209_SCH5440388</strain>
    </source>
</reference>
<dbReference type="OrthoDB" id="3353438at2"/>
<evidence type="ECO:0000256" key="4">
    <source>
        <dbReference type="SAM" id="MobiDB-lite"/>
    </source>
</evidence>
<dbReference type="GO" id="GO:0016832">
    <property type="term" value="F:aldehyde-lyase activity"/>
    <property type="evidence" value="ECO:0007669"/>
    <property type="project" value="TreeGrafter"/>
</dbReference>
<comment type="similarity">
    <text evidence="1">Belongs to the HpcH/HpaI aldolase family.</text>
</comment>
<dbReference type="RefSeq" id="WP_064931200.1">
    <property type="nucleotide sequence ID" value="NZ_LZSO01000013.1"/>
</dbReference>
<feature type="domain" description="HpcH/HpaI aldolase/citrate lyase" evidence="5">
    <location>
        <begin position="30"/>
        <end position="235"/>
    </location>
</feature>
<proteinExistence type="inferred from homology"/>
<name>A0A1A0RBU1_MYCPR</name>
<evidence type="ECO:0000256" key="1">
    <source>
        <dbReference type="ARBA" id="ARBA00005568"/>
    </source>
</evidence>
<dbReference type="InterPro" id="IPR015813">
    <property type="entry name" value="Pyrv/PenolPyrv_kinase-like_dom"/>
</dbReference>
<protein>
    <submittedName>
        <fullName evidence="6">Aldolase</fullName>
    </submittedName>
</protein>
<dbReference type="InterPro" id="IPR050251">
    <property type="entry name" value="HpcH-HpaI_aldolase"/>
</dbReference>
<sequence length="270" mass="27673">MNPSRLQDALASNAHVWGGWVVGPTILGPEEFAAAGYHYVGFDVQHGYLDDADVALLLRRLEHVPIATAVRLPSADPAPIGRVLDAGADAVIIAMVESAEQAAAAVAATRYAPAGIRSFGPLRAGLGHDTAALEARVSVFAMIETVRGLAAADEICAVPGLTGIYVGPADLAISMGYQPSDAWTHPEVRAAMLEIRTAAHAAGLVSGIHAGAGNLGKTIADLGFQMITLASESQALRRGATEHLNEATGNTDGPSAPGQAVTGAERGGYN</sequence>
<dbReference type="STRING" id="43304.GCA_001403655_02327"/>
<dbReference type="Proteomes" id="UP000093902">
    <property type="component" value="Unassembled WGS sequence"/>
</dbReference>
<dbReference type="InterPro" id="IPR040442">
    <property type="entry name" value="Pyrv_kinase-like_dom_sf"/>
</dbReference>
<evidence type="ECO:0000313" key="6">
    <source>
        <dbReference type="EMBL" id="OBB31792.1"/>
    </source>
</evidence>
<dbReference type="Gene3D" id="3.20.20.60">
    <property type="entry name" value="Phosphoenolpyruvate-binding domains"/>
    <property type="match status" value="1"/>
</dbReference>
<dbReference type="Pfam" id="PF03328">
    <property type="entry name" value="HpcH_HpaI"/>
    <property type="match status" value="1"/>
</dbReference>
<evidence type="ECO:0000256" key="3">
    <source>
        <dbReference type="ARBA" id="ARBA00023239"/>
    </source>
</evidence>
<dbReference type="SUPFAM" id="SSF51621">
    <property type="entry name" value="Phosphoenolpyruvate/pyruvate domain"/>
    <property type="match status" value="1"/>
</dbReference>
<evidence type="ECO:0000256" key="2">
    <source>
        <dbReference type="ARBA" id="ARBA00022723"/>
    </source>
</evidence>
<dbReference type="EMBL" id="LZSO01000013">
    <property type="protein sequence ID" value="OBB31792.1"/>
    <property type="molecule type" value="Genomic_DNA"/>
</dbReference>
<dbReference type="PANTHER" id="PTHR30502">
    <property type="entry name" value="2-KETO-3-DEOXY-L-RHAMNONATE ALDOLASE"/>
    <property type="match status" value="1"/>
</dbReference>
<dbReference type="GO" id="GO:0005737">
    <property type="term" value="C:cytoplasm"/>
    <property type="evidence" value="ECO:0007669"/>
    <property type="project" value="TreeGrafter"/>
</dbReference>
<accession>A0A1A0RBU1</accession>
<dbReference type="AlphaFoldDB" id="A0A1A0RBU1"/>
<keyword evidence="3" id="KW-0456">Lyase</keyword>
<feature type="region of interest" description="Disordered" evidence="4">
    <location>
        <begin position="245"/>
        <end position="270"/>
    </location>
</feature>
<gene>
    <name evidence="6" type="ORF">A5792_13890</name>
</gene>
<organism evidence="6 7">
    <name type="scientific">Mycolicibacterium peregrinum</name>
    <name type="common">Mycobacterium peregrinum</name>
    <dbReference type="NCBI Taxonomy" id="43304"/>
    <lineage>
        <taxon>Bacteria</taxon>
        <taxon>Bacillati</taxon>
        <taxon>Actinomycetota</taxon>
        <taxon>Actinomycetes</taxon>
        <taxon>Mycobacteriales</taxon>
        <taxon>Mycobacteriaceae</taxon>
        <taxon>Mycolicibacterium</taxon>
    </lineage>
</organism>
<comment type="caution">
    <text evidence="6">The sequence shown here is derived from an EMBL/GenBank/DDBJ whole genome shotgun (WGS) entry which is preliminary data.</text>
</comment>
<evidence type="ECO:0000259" key="5">
    <source>
        <dbReference type="Pfam" id="PF03328"/>
    </source>
</evidence>
<dbReference type="GO" id="GO:0046872">
    <property type="term" value="F:metal ion binding"/>
    <property type="evidence" value="ECO:0007669"/>
    <property type="project" value="UniProtKB-KW"/>
</dbReference>
<evidence type="ECO:0000313" key="7">
    <source>
        <dbReference type="Proteomes" id="UP000093902"/>
    </source>
</evidence>